<dbReference type="EMBL" id="KJ489397">
    <property type="protein sequence ID" value="AHZ09607.1"/>
    <property type="molecule type" value="Genomic_DNA"/>
</dbReference>
<proteinExistence type="predicted"/>
<organism evidence="1 2">
    <name type="scientific">Bacillus phage CAM003</name>
    <dbReference type="NCBI Taxonomy" id="1486657"/>
    <lineage>
        <taxon>Viruses</taxon>
        <taxon>Duplodnaviria</taxon>
        <taxon>Heunggongvirae</taxon>
        <taxon>Uroviricota</taxon>
        <taxon>Caudoviricetes</taxon>
        <taxon>Herelleviridae</taxon>
        <taxon>Bastillevirinae</taxon>
        <taxon>Bastillevirus</taxon>
        <taxon>Bastillevirus CAM003</taxon>
    </lineage>
</organism>
<dbReference type="GeneID" id="19526473"/>
<sequence>MNLREFEEFIANIRAAGATDETRIISYSSTPYEEIADVVMFDRDDDSIIIQDTYPTAEEFNIREVFISGEAYL</sequence>
<dbReference type="RefSeq" id="YP_009037073.1">
    <property type="nucleotide sequence ID" value="NC_024216.1"/>
</dbReference>
<protein>
    <submittedName>
        <fullName evidence="1">Uncharacterized protein</fullName>
    </submittedName>
</protein>
<keyword evidence="2" id="KW-1185">Reference proteome</keyword>
<accession>A0A024AZR2</accession>
<name>A0A024AZR2_9CAUD</name>
<dbReference type="KEGG" id="vg:19526473"/>
<evidence type="ECO:0000313" key="1">
    <source>
        <dbReference type="EMBL" id="AHZ09607.1"/>
    </source>
</evidence>
<evidence type="ECO:0000313" key="2">
    <source>
        <dbReference type="Proteomes" id="UP000026902"/>
    </source>
</evidence>
<reference evidence="2" key="1">
    <citation type="submission" date="2014-09" db="EMBL/GenBank/DDBJ databases">
        <authorList>
            <person name="Sauder A.B."/>
            <person name="McKenzie Q.R."/>
            <person name="Temple L.M."/>
            <person name="Alexis B.K."/>
            <person name="Al-Atrache Z."/>
            <person name="Lewis L.O."/>
            <person name="Loesser-Casey K.E."/>
            <person name="Mitchell K.J."/>
        </authorList>
    </citation>
    <scope>NUCLEOTIDE SEQUENCE [LARGE SCALE GENOMIC DNA]</scope>
</reference>
<dbReference type="Proteomes" id="UP000026902">
    <property type="component" value="Segment"/>
</dbReference>